<gene>
    <name evidence="3" type="ORF">NCCP691_30490</name>
</gene>
<dbReference type="InterPro" id="IPR011006">
    <property type="entry name" value="CheY-like_superfamily"/>
</dbReference>
<dbReference type="RefSeq" id="WP_220809461.1">
    <property type="nucleotide sequence ID" value="NZ_BPMK01000014.1"/>
</dbReference>
<evidence type="ECO:0000313" key="4">
    <source>
        <dbReference type="Proteomes" id="UP000887222"/>
    </source>
</evidence>
<name>A0ABQ4Q8D1_9BURK</name>
<dbReference type="Pfam" id="PF00072">
    <property type="entry name" value="Response_reg"/>
    <property type="match status" value="1"/>
</dbReference>
<feature type="domain" description="Response regulatory" evidence="2">
    <location>
        <begin position="3"/>
        <end position="118"/>
    </location>
</feature>
<reference evidence="3 4" key="1">
    <citation type="journal article" date="2022" name="Int. J. Syst. Evol. Microbiol.">
        <title>Noviherbaspirillum aridicola sp. nov., isolated from an arid soil in Pakistan.</title>
        <authorList>
            <person name="Khan I.U."/>
            <person name="Saqib M."/>
            <person name="Amin A."/>
            <person name="Hussain F."/>
            <person name="Li L."/>
            <person name="Liu Y.H."/>
            <person name="Fang B.Z."/>
            <person name="Ahmed I."/>
            <person name="Li W.J."/>
        </authorList>
    </citation>
    <scope>NUCLEOTIDE SEQUENCE [LARGE SCALE GENOMIC DNA]</scope>
    <source>
        <strain evidence="3 4">NCCP-691</strain>
    </source>
</reference>
<dbReference type="PROSITE" id="PS50110">
    <property type="entry name" value="RESPONSE_REGULATORY"/>
    <property type="match status" value="1"/>
</dbReference>
<proteinExistence type="predicted"/>
<sequence>MLKVAVIDANAISRSLLTSVLDGGGFEVVGGSNTSSSGMAGLVRLQPQLVCIDIGTHDEEGFARLAWLREQLPKSLLFLVSGTLDAPTVQKAAGLGVHGFIVKPFNGSAVIASIRNAVIKLARQHRATPSNSADAS</sequence>
<dbReference type="CDD" id="cd00156">
    <property type="entry name" value="REC"/>
    <property type="match status" value="1"/>
</dbReference>
<evidence type="ECO:0000313" key="3">
    <source>
        <dbReference type="EMBL" id="GIZ53035.1"/>
    </source>
</evidence>
<organism evidence="3 4">
    <name type="scientific">Noviherbaspirillum aridicola</name>
    <dbReference type="NCBI Taxonomy" id="2849687"/>
    <lineage>
        <taxon>Bacteria</taxon>
        <taxon>Pseudomonadati</taxon>
        <taxon>Pseudomonadota</taxon>
        <taxon>Betaproteobacteria</taxon>
        <taxon>Burkholderiales</taxon>
        <taxon>Oxalobacteraceae</taxon>
        <taxon>Noviherbaspirillum</taxon>
    </lineage>
</organism>
<dbReference type="SUPFAM" id="SSF52172">
    <property type="entry name" value="CheY-like"/>
    <property type="match status" value="1"/>
</dbReference>
<comment type="caution">
    <text evidence="3">The sequence shown here is derived from an EMBL/GenBank/DDBJ whole genome shotgun (WGS) entry which is preliminary data.</text>
</comment>
<dbReference type="EMBL" id="BPMK01000014">
    <property type="protein sequence ID" value="GIZ53035.1"/>
    <property type="molecule type" value="Genomic_DNA"/>
</dbReference>
<accession>A0ABQ4Q8D1</accession>
<evidence type="ECO:0000259" key="2">
    <source>
        <dbReference type="PROSITE" id="PS50110"/>
    </source>
</evidence>
<keyword evidence="4" id="KW-1185">Reference proteome</keyword>
<keyword evidence="1" id="KW-0597">Phosphoprotein</keyword>
<feature type="modified residue" description="4-aspartylphosphate" evidence="1">
    <location>
        <position position="53"/>
    </location>
</feature>
<evidence type="ECO:0000256" key="1">
    <source>
        <dbReference type="PROSITE-ProRule" id="PRU00169"/>
    </source>
</evidence>
<dbReference type="InterPro" id="IPR001789">
    <property type="entry name" value="Sig_transdc_resp-reg_receiver"/>
</dbReference>
<protein>
    <submittedName>
        <fullName evidence="3">Response regulator</fullName>
    </submittedName>
</protein>
<dbReference type="Proteomes" id="UP000887222">
    <property type="component" value="Unassembled WGS sequence"/>
</dbReference>
<dbReference type="SMART" id="SM00448">
    <property type="entry name" value="REC"/>
    <property type="match status" value="1"/>
</dbReference>
<dbReference type="Gene3D" id="3.40.50.2300">
    <property type="match status" value="1"/>
</dbReference>